<sequence length="434" mass="49040">MSYVGGNVEFLDYCDADTFELGNNGLDDLKDSNGNLRISEESVERLKALSIERANKLSAIEFHLDDDNCGVVDGAFGGVVDEAADDIVGQNGQENEGAILDEDEENDSYEDGSSKDDSSEDDVDIDDVLYGQDHDAFDDGDLGGAEPMLSASFLEQHVKEVVVPDHVEDNHEDDIDGQNMEKSSSDKLGQKRRYKGRYARHGVQFKEMRESGSVEGKESEESDGVLGDKIYDSDFDSGDSTSDSDGDCNVLRLTDDARKKRRYVHFNEKDIQNPKLFLGLVFSSSSQFKKVMTWYAATTRKDVWFTCNEKHMLGARCVYPCEWSVWLSRDKKLNDTDLVIKTVSRKYKNFDKKFGIMITDNQARRTREKALKVKEGDHTKQYKLIWGYIDELKKSHPGSTVFAEYEDIPKDPNVGLFKRIYVCLRPLIEGFKVG</sequence>
<feature type="region of interest" description="Disordered" evidence="1">
    <location>
        <begin position="87"/>
        <end position="123"/>
    </location>
</feature>
<evidence type="ECO:0000313" key="3">
    <source>
        <dbReference type="Proteomes" id="UP001454036"/>
    </source>
</evidence>
<protein>
    <recommendedName>
        <fullName evidence="4">Transposase MuDR plant domain-containing protein</fullName>
    </recommendedName>
</protein>
<comment type="caution">
    <text evidence="2">The sequence shown here is derived from an EMBL/GenBank/DDBJ whole genome shotgun (WGS) entry which is preliminary data.</text>
</comment>
<accession>A0AAV3QIK9</accession>
<proteinExistence type="predicted"/>
<dbReference type="Proteomes" id="UP001454036">
    <property type="component" value="Unassembled WGS sequence"/>
</dbReference>
<dbReference type="PANTHER" id="PTHR31973:SF191">
    <property type="entry name" value="OS05G0489400 PROTEIN"/>
    <property type="match status" value="1"/>
</dbReference>
<dbReference type="EMBL" id="BAABME010004888">
    <property type="protein sequence ID" value="GAA0163900.1"/>
    <property type="molecule type" value="Genomic_DNA"/>
</dbReference>
<dbReference type="PANTHER" id="PTHR31973">
    <property type="entry name" value="POLYPROTEIN, PUTATIVE-RELATED"/>
    <property type="match status" value="1"/>
</dbReference>
<keyword evidence="3" id="KW-1185">Reference proteome</keyword>
<reference evidence="2 3" key="1">
    <citation type="submission" date="2024-01" db="EMBL/GenBank/DDBJ databases">
        <title>The complete chloroplast genome sequence of Lithospermum erythrorhizon: insights into the phylogenetic relationship among Boraginaceae species and the maternal lineages of purple gromwells.</title>
        <authorList>
            <person name="Okada T."/>
            <person name="Watanabe K."/>
        </authorList>
    </citation>
    <scope>NUCLEOTIDE SEQUENCE [LARGE SCALE GENOMIC DNA]</scope>
</reference>
<evidence type="ECO:0008006" key="4">
    <source>
        <dbReference type="Google" id="ProtNLM"/>
    </source>
</evidence>
<feature type="compositionally biased region" description="Basic and acidic residues" evidence="1">
    <location>
        <begin position="205"/>
        <end position="219"/>
    </location>
</feature>
<dbReference type="AlphaFoldDB" id="A0AAV3QIK9"/>
<evidence type="ECO:0000256" key="1">
    <source>
        <dbReference type="SAM" id="MobiDB-lite"/>
    </source>
</evidence>
<feature type="region of interest" description="Disordered" evidence="1">
    <location>
        <begin position="169"/>
        <end position="191"/>
    </location>
</feature>
<feature type="region of interest" description="Disordered" evidence="1">
    <location>
        <begin position="205"/>
        <end position="226"/>
    </location>
</feature>
<evidence type="ECO:0000313" key="2">
    <source>
        <dbReference type="EMBL" id="GAA0163900.1"/>
    </source>
</evidence>
<name>A0AAV3QIK9_LITER</name>
<gene>
    <name evidence="2" type="ORF">LIER_19661</name>
</gene>
<organism evidence="2 3">
    <name type="scientific">Lithospermum erythrorhizon</name>
    <name type="common">Purple gromwell</name>
    <name type="synonym">Lithospermum officinale var. erythrorhizon</name>
    <dbReference type="NCBI Taxonomy" id="34254"/>
    <lineage>
        <taxon>Eukaryota</taxon>
        <taxon>Viridiplantae</taxon>
        <taxon>Streptophyta</taxon>
        <taxon>Embryophyta</taxon>
        <taxon>Tracheophyta</taxon>
        <taxon>Spermatophyta</taxon>
        <taxon>Magnoliopsida</taxon>
        <taxon>eudicotyledons</taxon>
        <taxon>Gunneridae</taxon>
        <taxon>Pentapetalae</taxon>
        <taxon>asterids</taxon>
        <taxon>lamiids</taxon>
        <taxon>Boraginales</taxon>
        <taxon>Boraginaceae</taxon>
        <taxon>Boraginoideae</taxon>
        <taxon>Lithospermeae</taxon>
        <taxon>Lithospermum</taxon>
    </lineage>
</organism>
<feature type="compositionally biased region" description="Acidic residues" evidence="1">
    <location>
        <begin position="99"/>
        <end position="110"/>
    </location>
</feature>